<accession>A0A9E7E1R4</accession>
<dbReference type="Proteomes" id="UP001056460">
    <property type="component" value="Segment"/>
</dbReference>
<proteinExistence type="predicted"/>
<organism evidence="1 2">
    <name type="scientific">Xanthomonas phage Mallos</name>
    <dbReference type="NCBI Taxonomy" id="2939131"/>
    <lineage>
        <taxon>Viruses</taxon>
        <taxon>Duplodnaviria</taxon>
        <taxon>Heunggongvirae</taxon>
        <taxon>Uroviricota</taxon>
        <taxon>Caudoviricetes</taxon>
        <taxon>Mesyanzhinovviridae</taxon>
        <taxon>Bradleyvirinae</taxon>
        <taxon>Mallosvirus</taxon>
        <taxon>Mallosvirus mallos</taxon>
    </lineage>
</organism>
<evidence type="ECO:0000313" key="2">
    <source>
        <dbReference type="Proteomes" id="UP001056460"/>
    </source>
</evidence>
<gene>
    <name evidence="1" type="ORF">Mallos_BL60040</name>
</gene>
<dbReference type="EMBL" id="ON189047">
    <property type="protein sequence ID" value="URA07148.1"/>
    <property type="molecule type" value="Genomic_DNA"/>
</dbReference>
<evidence type="ECO:0000313" key="1">
    <source>
        <dbReference type="EMBL" id="URA07148.1"/>
    </source>
</evidence>
<protein>
    <submittedName>
        <fullName evidence="1">Virion structural protein</fullName>
    </submittedName>
</protein>
<reference evidence="1" key="1">
    <citation type="journal article" date="2022" name="Viruses">
        <title>Isolation of novel Xanthomonas phages for the plant pathogens X. translucens and X. campestris.</title>
        <authorList>
            <person name="Erdrich S.H."/>
            <person name="Sharma V."/>
            <person name="Schurr U."/>
            <person name="Arsova B."/>
            <person name="Frunzke J."/>
        </authorList>
    </citation>
    <scope>NUCLEOTIDE SEQUENCE</scope>
</reference>
<sequence length="78" mass="8296">MAWIYAIVFVVALVIGFTMAVPKAQSAPPAGLGDFTLPTAEDGREIPVLFGTKDITGPNVVWYGDFMAVPVQKKGGKK</sequence>
<keyword evidence="2" id="KW-1185">Reference proteome</keyword>
<name>A0A9E7E1R4_9CAUD</name>